<feature type="region of interest" description="Disordered" evidence="1">
    <location>
        <begin position="49"/>
        <end position="78"/>
    </location>
</feature>
<organism evidence="3 4">
    <name type="scientific">Filimonas zeae</name>
    <dbReference type="NCBI Taxonomy" id="1737353"/>
    <lineage>
        <taxon>Bacteria</taxon>
        <taxon>Pseudomonadati</taxon>
        <taxon>Bacteroidota</taxon>
        <taxon>Chitinophagia</taxon>
        <taxon>Chitinophagales</taxon>
        <taxon>Chitinophagaceae</taxon>
        <taxon>Filimonas</taxon>
    </lineage>
</organism>
<dbReference type="Proteomes" id="UP000627292">
    <property type="component" value="Unassembled WGS sequence"/>
</dbReference>
<proteinExistence type="predicted"/>
<dbReference type="PROSITE" id="PS51257">
    <property type="entry name" value="PROKAR_LIPOPROTEIN"/>
    <property type="match status" value="1"/>
</dbReference>
<feature type="chain" id="PRO_5037656104" evidence="2">
    <location>
        <begin position="30"/>
        <end position="286"/>
    </location>
</feature>
<feature type="compositionally biased region" description="Polar residues" evidence="1">
    <location>
        <begin position="58"/>
        <end position="67"/>
    </location>
</feature>
<evidence type="ECO:0000313" key="3">
    <source>
        <dbReference type="EMBL" id="GGH75633.1"/>
    </source>
</evidence>
<protein>
    <submittedName>
        <fullName evidence="3">Uncharacterized protein</fullName>
    </submittedName>
</protein>
<evidence type="ECO:0000313" key="4">
    <source>
        <dbReference type="Proteomes" id="UP000627292"/>
    </source>
</evidence>
<evidence type="ECO:0000256" key="2">
    <source>
        <dbReference type="SAM" id="SignalP"/>
    </source>
</evidence>
<feature type="signal peptide" evidence="2">
    <location>
        <begin position="1"/>
        <end position="29"/>
    </location>
</feature>
<keyword evidence="4" id="KW-1185">Reference proteome</keyword>
<dbReference type="EMBL" id="BMIB01000004">
    <property type="protein sequence ID" value="GGH75633.1"/>
    <property type="molecule type" value="Genomic_DNA"/>
</dbReference>
<dbReference type="AlphaFoldDB" id="A0A917J147"/>
<dbReference type="RefSeq" id="WP_188955544.1">
    <property type="nucleotide sequence ID" value="NZ_BMIB01000004.1"/>
</dbReference>
<reference evidence="3" key="2">
    <citation type="submission" date="2020-09" db="EMBL/GenBank/DDBJ databases">
        <authorList>
            <person name="Sun Q."/>
            <person name="Zhou Y."/>
        </authorList>
    </citation>
    <scope>NUCLEOTIDE SEQUENCE</scope>
    <source>
        <strain evidence="3">CGMCC 1.15290</strain>
    </source>
</reference>
<comment type="caution">
    <text evidence="3">The sequence shown here is derived from an EMBL/GenBank/DDBJ whole genome shotgun (WGS) entry which is preliminary data.</text>
</comment>
<evidence type="ECO:0000256" key="1">
    <source>
        <dbReference type="SAM" id="MobiDB-lite"/>
    </source>
</evidence>
<reference evidence="3" key="1">
    <citation type="journal article" date="2014" name="Int. J. Syst. Evol. Microbiol.">
        <title>Complete genome sequence of Corynebacterium casei LMG S-19264T (=DSM 44701T), isolated from a smear-ripened cheese.</title>
        <authorList>
            <consortium name="US DOE Joint Genome Institute (JGI-PGF)"/>
            <person name="Walter F."/>
            <person name="Albersmeier A."/>
            <person name="Kalinowski J."/>
            <person name="Ruckert C."/>
        </authorList>
    </citation>
    <scope>NUCLEOTIDE SEQUENCE</scope>
    <source>
        <strain evidence="3">CGMCC 1.15290</strain>
    </source>
</reference>
<gene>
    <name evidence="3" type="ORF">GCM10011379_39400</name>
</gene>
<keyword evidence="2" id="KW-0732">Signal</keyword>
<accession>A0A917J147</accession>
<sequence length="286" mass="32285">MKPIHTTTRNAFFTAVVIACSLSLAPAHGQFFKKLQQKLEDKANAKADDIMNGKKKQSGTANDSSTGNTGGGKKLDGKLPYEEEVSTFAAGTRLYYADDLANESVGRMPGYWKTHSTGSVAVIPDVPGKWLKMSSNSTYRLDTLLPMPKKFTMEFDLLTRSEEADDLNSITFGFNSDNNANNYIYGVSSTTSAYSKLEYDYNHISNTSNETRTNNRLEFPMKNFGNAVMHISIVVENEHMRMYFNRCKMLDSDMFERTTAKYFFISTEDLEHKANVYISNMRIMEL</sequence>
<name>A0A917J147_9BACT</name>